<dbReference type="PANTHER" id="PTHR11802:SF3">
    <property type="entry name" value="RETINOID-INDUCIBLE SERINE CARBOXYPEPTIDASE"/>
    <property type="match status" value="1"/>
</dbReference>
<dbReference type="eggNOG" id="KOG1283">
    <property type="taxonomic scope" value="Eukaryota"/>
</dbReference>
<organism evidence="11 12">
    <name type="scientific">Tribolium castaneum</name>
    <name type="common">Red flour beetle</name>
    <dbReference type="NCBI Taxonomy" id="7070"/>
    <lineage>
        <taxon>Eukaryota</taxon>
        <taxon>Metazoa</taxon>
        <taxon>Ecdysozoa</taxon>
        <taxon>Arthropoda</taxon>
        <taxon>Hexapoda</taxon>
        <taxon>Insecta</taxon>
        <taxon>Pterygota</taxon>
        <taxon>Neoptera</taxon>
        <taxon>Endopterygota</taxon>
        <taxon>Coleoptera</taxon>
        <taxon>Polyphaga</taxon>
        <taxon>Cucujiformia</taxon>
        <taxon>Tenebrionidae</taxon>
        <taxon>Tenebrionidae incertae sedis</taxon>
        <taxon>Tribolium</taxon>
    </lineage>
</organism>
<evidence type="ECO:0000256" key="6">
    <source>
        <dbReference type="ARBA" id="ARBA00022729"/>
    </source>
</evidence>
<dbReference type="KEGG" id="tca:664210"/>
<dbReference type="GO" id="GO:0005576">
    <property type="term" value="C:extracellular region"/>
    <property type="evidence" value="ECO:0007669"/>
    <property type="project" value="UniProtKB-SubCell"/>
</dbReference>
<evidence type="ECO:0000256" key="7">
    <source>
        <dbReference type="ARBA" id="ARBA00022801"/>
    </source>
</evidence>
<keyword evidence="4 10" id="KW-0121">Carboxypeptidase</keyword>
<dbReference type="PANTHER" id="PTHR11802">
    <property type="entry name" value="SERINE PROTEASE FAMILY S10 SERINE CARBOXYPEPTIDASE"/>
    <property type="match status" value="1"/>
</dbReference>
<comment type="function">
    <text evidence="9">May be involved in vascular wall and kidney homeostasis.</text>
</comment>
<dbReference type="PRINTS" id="PR00724">
    <property type="entry name" value="CRBOXYPTASEC"/>
</dbReference>
<evidence type="ECO:0000256" key="8">
    <source>
        <dbReference type="ARBA" id="ARBA00023180"/>
    </source>
</evidence>
<dbReference type="InterPro" id="IPR001563">
    <property type="entry name" value="Peptidase_S10"/>
</dbReference>
<evidence type="ECO:0000256" key="1">
    <source>
        <dbReference type="ARBA" id="ARBA00004613"/>
    </source>
</evidence>
<dbReference type="GO" id="GO:0006508">
    <property type="term" value="P:proteolysis"/>
    <property type="evidence" value="ECO:0007669"/>
    <property type="project" value="UniProtKB-KW"/>
</dbReference>
<dbReference type="STRING" id="7070.D6W901"/>
<keyword evidence="8" id="KW-0325">Glycoprotein</keyword>
<sequence>MKVIILCVLSTILSISARKGFGPSDQDWGFVTVRKGAHIFWWLQRTLATENYTERPLIIWLQGGPGASSTGYGNFAELGPLDADLKPRNFTWINNYNVLFVDSPVGTGYSHVDSGNYFATNNKQIAQDFVELLKGFYAVLPELRDTPVYIFSESYGGKMAAEIALLVDQAVKEGFLDIELAGVGLGDAWISPIDLVSSWAPYLLHVGAVDQSGYEQINELAQLTRSALDRGHFIEATQLWAETEGTIASLTENIDFYNILTKVPSVWKARDVIKPATRDYLDDKIALLMNTQVREALGLNVTWGDQAGAVFSALAEDFMKPVTDIVELLLNTTDIKVAVYNGQLDLIVDTPGTVKWVDELKFEGSEEWKNAERNGMVSNGILEGYYKKLGNFAMYWVNRAGHMVPLDNPDAMNFILEDVVGTTNNNKL</sequence>
<dbReference type="PhylomeDB" id="D6W901"/>
<dbReference type="InterPro" id="IPR018202">
    <property type="entry name" value="Ser_caboxypep_ser_AS"/>
</dbReference>
<dbReference type="FunFam" id="3.40.50.1820:FF:000075">
    <property type="entry name" value="Carboxypeptidase"/>
    <property type="match status" value="1"/>
</dbReference>
<dbReference type="OMA" id="WTFMQIF"/>
<dbReference type="Pfam" id="PF00450">
    <property type="entry name" value="Peptidase_S10"/>
    <property type="match status" value="1"/>
</dbReference>
<keyword evidence="7 10" id="KW-0378">Hydrolase</keyword>
<feature type="chain" id="PRO_5006523607" description="Carboxypeptidase" evidence="10">
    <location>
        <begin position="18"/>
        <end position="428"/>
    </location>
</feature>
<dbReference type="HOGENOM" id="CLU_008523_1_0_1"/>
<evidence type="ECO:0000256" key="2">
    <source>
        <dbReference type="ARBA" id="ARBA00009431"/>
    </source>
</evidence>
<accession>D6W901</accession>
<protein>
    <recommendedName>
        <fullName evidence="10">Carboxypeptidase</fullName>
        <ecNumber evidence="10">3.4.16.-</ecNumber>
    </recommendedName>
</protein>
<proteinExistence type="inferred from homology"/>
<dbReference type="Gene3D" id="3.40.50.1820">
    <property type="entry name" value="alpha/beta hydrolase"/>
    <property type="match status" value="1"/>
</dbReference>
<evidence type="ECO:0000313" key="12">
    <source>
        <dbReference type="Proteomes" id="UP000007266"/>
    </source>
</evidence>
<evidence type="ECO:0000256" key="5">
    <source>
        <dbReference type="ARBA" id="ARBA00022670"/>
    </source>
</evidence>
<dbReference type="EMBL" id="KQ971312">
    <property type="protein sequence ID" value="EEZ98419.1"/>
    <property type="molecule type" value="Genomic_DNA"/>
</dbReference>
<reference evidence="11 12" key="2">
    <citation type="journal article" date="2010" name="Nucleic Acids Res.">
        <title>BeetleBase in 2010: revisions to provide comprehensive genomic information for Tribolium castaneum.</title>
        <authorList>
            <person name="Kim H.S."/>
            <person name="Murphy T."/>
            <person name="Xia J."/>
            <person name="Caragea D."/>
            <person name="Park Y."/>
            <person name="Beeman R.W."/>
            <person name="Lorenzen M.D."/>
            <person name="Butcher S."/>
            <person name="Manak J.R."/>
            <person name="Brown S.J."/>
        </authorList>
    </citation>
    <scope>GENOME REANNOTATION</scope>
    <source>
        <strain evidence="11 12">Georgia GA2</strain>
    </source>
</reference>
<dbReference type="Proteomes" id="UP000007266">
    <property type="component" value="Linkage group 2"/>
</dbReference>
<keyword evidence="12" id="KW-1185">Reference proteome</keyword>
<dbReference type="GO" id="GO:0004185">
    <property type="term" value="F:serine-type carboxypeptidase activity"/>
    <property type="evidence" value="ECO:0000318"/>
    <property type="project" value="GO_Central"/>
</dbReference>
<evidence type="ECO:0000256" key="9">
    <source>
        <dbReference type="ARBA" id="ARBA00055847"/>
    </source>
</evidence>
<dbReference type="InterPro" id="IPR029058">
    <property type="entry name" value="AB_hydrolase_fold"/>
</dbReference>
<gene>
    <name evidence="11" type="primary">AUGUSTUS-3.0.2_00887</name>
    <name evidence="11" type="ORF">TcasGA2_TC000887</name>
</gene>
<dbReference type="EC" id="3.4.16.-" evidence="10"/>
<keyword evidence="6 10" id="KW-0732">Signal</keyword>
<comment type="similarity">
    <text evidence="2 10">Belongs to the peptidase S10 family.</text>
</comment>
<feature type="signal peptide" evidence="10">
    <location>
        <begin position="1"/>
        <end position="17"/>
    </location>
</feature>
<dbReference type="AlphaFoldDB" id="D6W901"/>
<keyword evidence="3" id="KW-0964">Secreted</keyword>
<keyword evidence="5 10" id="KW-0645">Protease</keyword>
<dbReference type="SUPFAM" id="SSF53474">
    <property type="entry name" value="alpha/beta-Hydrolases"/>
    <property type="match status" value="1"/>
</dbReference>
<comment type="subcellular location">
    <subcellularLocation>
        <location evidence="1">Secreted</location>
    </subcellularLocation>
</comment>
<evidence type="ECO:0000256" key="4">
    <source>
        <dbReference type="ARBA" id="ARBA00022645"/>
    </source>
</evidence>
<dbReference type="OrthoDB" id="443318at2759"/>
<name>D6W901_TRICA</name>
<evidence type="ECO:0000256" key="3">
    <source>
        <dbReference type="ARBA" id="ARBA00022525"/>
    </source>
</evidence>
<evidence type="ECO:0000256" key="10">
    <source>
        <dbReference type="RuleBase" id="RU361156"/>
    </source>
</evidence>
<evidence type="ECO:0000313" key="11">
    <source>
        <dbReference type="EMBL" id="EEZ98419.1"/>
    </source>
</evidence>
<dbReference type="PROSITE" id="PS00131">
    <property type="entry name" value="CARBOXYPEPT_SER_SER"/>
    <property type="match status" value="1"/>
</dbReference>
<reference evidence="11 12" key="1">
    <citation type="journal article" date="2008" name="Nature">
        <title>The genome of the model beetle and pest Tribolium castaneum.</title>
        <authorList>
            <consortium name="Tribolium Genome Sequencing Consortium"/>
            <person name="Richards S."/>
            <person name="Gibbs R.A."/>
            <person name="Weinstock G.M."/>
            <person name="Brown S.J."/>
            <person name="Denell R."/>
            <person name="Beeman R.W."/>
            <person name="Gibbs R."/>
            <person name="Beeman R.W."/>
            <person name="Brown S.J."/>
            <person name="Bucher G."/>
            <person name="Friedrich M."/>
            <person name="Grimmelikhuijzen C.J."/>
            <person name="Klingler M."/>
            <person name="Lorenzen M."/>
            <person name="Richards S."/>
            <person name="Roth S."/>
            <person name="Schroder R."/>
            <person name="Tautz D."/>
            <person name="Zdobnov E.M."/>
            <person name="Muzny D."/>
            <person name="Gibbs R.A."/>
            <person name="Weinstock G.M."/>
            <person name="Attaway T."/>
            <person name="Bell S."/>
            <person name="Buhay C.J."/>
            <person name="Chandrabose M.N."/>
            <person name="Chavez D."/>
            <person name="Clerk-Blankenburg K.P."/>
            <person name="Cree A."/>
            <person name="Dao M."/>
            <person name="Davis C."/>
            <person name="Chacko J."/>
            <person name="Dinh H."/>
            <person name="Dugan-Rocha S."/>
            <person name="Fowler G."/>
            <person name="Garner T.T."/>
            <person name="Garnes J."/>
            <person name="Gnirke A."/>
            <person name="Hawes A."/>
            <person name="Hernandez J."/>
            <person name="Hines S."/>
            <person name="Holder M."/>
            <person name="Hume J."/>
            <person name="Jhangiani S.N."/>
            <person name="Joshi V."/>
            <person name="Khan Z.M."/>
            <person name="Jackson L."/>
            <person name="Kovar C."/>
            <person name="Kowis A."/>
            <person name="Lee S."/>
            <person name="Lewis L.R."/>
            <person name="Margolis J."/>
            <person name="Morgan M."/>
            <person name="Nazareth L.V."/>
            <person name="Nguyen N."/>
            <person name="Okwuonu G."/>
            <person name="Parker D."/>
            <person name="Richards S."/>
            <person name="Ruiz S.J."/>
            <person name="Santibanez J."/>
            <person name="Savard J."/>
            <person name="Scherer S.E."/>
            <person name="Schneider B."/>
            <person name="Sodergren E."/>
            <person name="Tautz D."/>
            <person name="Vattahil S."/>
            <person name="Villasana D."/>
            <person name="White C.S."/>
            <person name="Wright R."/>
            <person name="Park Y."/>
            <person name="Beeman R.W."/>
            <person name="Lord J."/>
            <person name="Oppert B."/>
            <person name="Lorenzen M."/>
            <person name="Brown S."/>
            <person name="Wang L."/>
            <person name="Savard J."/>
            <person name="Tautz D."/>
            <person name="Richards S."/>
            <person name="Weinstock G."/>
            <person name="Gibbs R.A."/>
            <person name="Liu Y."/>
            <person name="Worley K."/>
            <person name="Weinstock G."/>
            <person name="Elsik C.G."/>
            <person name="Reese J.T."/>
            <person name="Elhaik E."/>
            <person name="Landan G."/>
            <person name="Graur D."/>
            <person name="Arensburger P."/>
            <person name="Atkinson P."/>
            <person name="Beeman R.W."/>
            <person name="Beidler J."/>
            <person name="Brown S.J."/>
            <person name="Demuth J.P."/>
            <person name="Drury D.W."/>
            <person name="Du Y.Z."/>
            <person name="Fujiwara H."/>
            <person name="Lorenzen M."/>
            <person name="Maselli V."/>
            <person name="Osanai M."/>
            <person name="Park Y."/>
            <person name="Robertson H.M."/>
            <person name="Tu Z."/>
            <person name="Wang J.J."/>
            <person name="Wang S."/>
            <person name="Richards S."/>
            <person name="Song H."/>
            <person name="Zhang L."/>
            <person name="Sodergren E."/>
            <person name="Werner D."/>
            <person name="Stanke M."/>
            <person name="Morgenstern B."/>
            <person name="Solovyev V."/>
            <person name="Kosarev P."/>
            <person name="Brown G."/>
            <person name="Chen H.C."/>
            <person name="Ermolaeva O."/>
            <person name="Hlavina W."/>
            <person name="Kapustin Y."/>
            <person name="Kiryutin B."/>
            <person name="Kitts P."/>
            <person name="Maglott D."/>
            <person name="Pruitt K."/>
            <person name="Sapojnikov V."/>
            <person name="Souvorov A."/>
            <person name="Mackey A.J."/>
            <person name="Waterhouse R.M."/>
            <person name="Wyder S."/>
            <person name="Zdobnov E.M."/>
            <person name="Zdobnov E.M."/>
            <person name="Wyder S."/>
            <person name="Kriventseva E.V."/>
            <person name="Kadowaki T."/>
            <person name="Bork P."/>
            <person name="Aranda M."/>
            <person name="Bao R."/>
            <person name="Beermann A."/>
            <person name="Berns N."/>
            <person name="Bolognesi R."/>
            <person name="Bonneton F."/>
            <person name="Bopp D."/>
            <person name="Brown S.J."/>
            <person name="Bucher G."/>
            <person name="Butts T."/>
            <person name="Chaumot A."/>
            <person name="Denell R.E."/>
            <person name="Ferrier D.E."/>
            <person name="Friedrich M."/>
            <person name="Gordon C.M."/>
            <person name="Jindra M."/>
            <person name="Klingler M."/>
            <person name="Lan Q."/>
            <person name="Lattorff H.M."/>
            <person name="Laudet V."/>
            <person name="von Levetsow C."/>
            <person name="Liu Z."/>
            <person name="Lutz R."/>
            <person name="Lynch J.A."/>
            <person name="da Fonseca R.N."/>
            <person name="Posnien N."/>
            <person name="Reuter R."/>
            <person name="Roth S."/>
            <person name="Savard J."/>
            <person name="Schinko J.B."/>
            <person name="Schmitt C."/>
            <person name="Schoppmeier M."/>
            <person name="Schroder R."/>
            <person name="Shippy T.D."/>
            <person name="Simonnet F."/>
            <person name="Marques-Souza H."/>
            <person name="Tautz D."/>
            <person name="Tomoyasu Y."/>
            <person name="Trauner J."/>
            <person name="Van der Zee M."/>
            <person name="Vervoort M."/>
            <person name="Wittkopp N."/>
            <person name="Wimmer E.A."/>
            <person name="Yang X."/>
            <person name="Jones A.K."/>
            <person name="Sattelle D.B."/>
            <person name="Ebert P.R."/>
            <person name="Nelson D."/>
            <person name="Scott J.G."/>
            <person name="Beeman R.W."/>
            <person name="Muthukrishnan S."/>
            <person name="Kramer K.J."/>
            <person name="Arakane Y."/>
            <person name="Beeman R.W."/>
            <person name="Zhu Q."/>
            <person name="Hogenkamp D."/>
            <person name="Dixit R."/>
            <person name="Oppert B."/>
            <person name="Jiang H."/>
            <person name="Zou Z."/>
            <person name="Marshall J."/>
            <person name="Elpidina E."/>
            <person name="Vinokurov K."/>
            <person name="Oppert C."/>
            <person name="Zou Z."/>
            <person name="Evans J."/>
            <person name="Lu Z."/>
            <person name="Zhao P."/>
            <person name="Sumathipala N."/>
            <person name="Altincicek B."/>
            <person name="Vilcinskas A."/>
            <person name="Williams M."/>
            <person name="Hultmark D."/>
            <person name="Hetru C."/>
            <person name="Jiang H."/>
            <person name="Grimmelikhuijzen C.J."/>
            <person name="Hauser F."/>
            <person name="Cazzamali G."/>
            <person name="Williamson M."/>
            <person name="Park Y."/>
            <person name="Li B."/>
            <person name="Tanaka Y."/>
            <person name="Predel R."/>
            <person name="Neupert S."/>
            <person name="Schachtner J."/>
            <person name="Verleyen P."/>
            <person name="Raible F."/>
            <person name="Bork P."/>
            <person name="Friedrich M."/>
            <person name="Walden K.K."/>
            <person name="Robertson H.M."/>
            <person name="Angeli S."/>
            <person name="Foret S."/>
            <person name="Bucher G."/>
            <person name="Schuetz S."/>
            <person name="Maleszka R."/>
            <person name="Wimmer E.A."/>
            <person name="Beeman R.W."/>
            <person name="Lorenzen M."/>
            <person name="Tomoyasu Y."/>
            <person name="Miller S.C."/>
            <person name="Grossmann D."/>
            <person name="Bucher G."/>
        </authorList>
    </citation>
    <scope>NUCLEOTIDE SEQUENCE [LARGE SCALE GENOMIC DNA]</scope>
    <source>
        <strain evidence="11 12">Georgia GA2</strain>
    </source>
</reference>